<comment type="caution">
    <text evidence="1">The sequence shown here is derived from an EMBL/GenBank/DDBJ whole genome shotgun (WGS) entry which is preliminary data.</text>
</comment>
<keyword evidence="2" id="KW-1185">Reference proteome</keyword>
<reference evidence="1 2" key="1">
    <citation type="submission" date="2021-01" db="EMBL/GenBank/DDBJ databases">
        <title>Whole genome shotgun sequence of Catellatospora chokoriensis NBRC 107358.</title>
        <authorList>
            <person name="Komaki H."/>
            <person name="Tamura T."/>
        </authorList>
    </citation>
    <scope>NUCLEOTIDE SEQUENCE [LARGE SCALE GENOMIC DNA]</scope>
    <source>
        <strain evidence="1 2">NBRC 107358</strain>
    </source>
</reference>
<dbReference type="EMBL" id="BONG01000075">
    <property type="protein sequence ID" value="GIF93885.1"/>
    <property type="molecule type" value="Genomic_DNA"/>
</dbReference>
<dbReference type="AlphaFoldDB" id="A0A8J3KAW5"/>
<evidence type="ECO:0000313" key="1">
    <source>
        <dbReference type="EMBL" id="GIF93885.1"/>
    </source>
</evidence>
<protein>
    <submittedName>
        <fullName evidence="1">Uncharacterized protein</fullName>
    </submittedName>
</protein>
<name>A0A8J3KAW5_9ACTN</name>
<sequence length="196" mass="22624">MRLHSDEPPDDESTGAEHALFFSQIWAEAVLRHAARSNQIGRDHHERLRAEDHDLSWTDPELPRVFRDWWAEQHELVWASYQLERWQARLATERGEASIEQDDQLKLLRNALEHLDEARFEGSAAYPAKPSDSLAKLPTGSLHVALGGGTAFTIDIERLVDRARSALTRIEREHTAELDRREQAAAEWYLESQWRG</sequence>
<dbReference type="Proteomes" id="UP000619293">
    <property type="component" value="Unassembled WGS sequence"/>
</dbReference>
<organism evidence="1 2">
    <name type="scientific">Catellatospora chokoriensis</name>
    <dbReference type="NCBI Taxonomy" id="310353"/>
    <lineage>
        <taxon>Bacteria</taxon>
        <taxon>Bacillati</taxon>
        <taxon>Actinomycetota</taxon>
        <taxon>Actinomycetes</taxon>
        <taxon>Micromonosporales</taxon>
        <taxon>Micromonosporaceae</taxon>
        <taxon>Catellatospora</taxon>
    </lineage>
</organism>
<dbReference type="RefSeq" id="WP_191841453.1">
    <property type="nucleotide sequence ID" value="NZ_BAAALB010000019.1"/>
</dbReference>
<proteinExistence type="predicted"/>
<gene>
    <name evidence="1" type="ORF">Cch02nite_73290</name>
</gene>
<evidence type="ECO:0000313" key="2">
    <source>
        <dbReference type="Proteomes" id="UP000619293"/>
    </source>
</evidence>
<accession>A0A8J3KAW5</accession>